<dbReference type="RefSeq" id="XP_024730249.1">
    <property type="nucleotide sequence ID" value="XM_024883881.1"/>
</dbReference>
<dbReference type="GeneID" id="36591958"/>
<dbReference type="OrthoDB" id="3266505at2759"/>
<dbReference type="EMBL" id="KZ613887">
    <property type="protein sequence ID" value="PMD53345.1"/>
    <property type="molecule type" value="Genomic_DNA"/>
</dbReference>
<evidence type="ECO:0000313" key="2">
    <source>
        <dbReference type="Proteomes" id="UP000235371"/>
    </source>
</evidence>
<proteinExistence type="predicted"/>
<protein>
    <submittedName>
        <fullName evidence="1">Uncharacterized protein</fullName>
    </submittedName>
</protein>
<dbReference type="AlphaFoldDB" id="A0A2J6SRE2"/>
<accession>A0A2J6SRE2</accession>
<reference evidence="1 2" key="1">
    <citation type="submission" date="2016-04" db="EMBL/GenBank/DDBJ databases">
        <title>A degradative enzymes factory behind the ericoid mycorrhizal symbiosis.</title>
        <authorList>
            <consortium name="DOE Joint Genome Institute"/>
            <person name="Martino E."/>
            <person name="Morin E."/>
            <person name="Grelet G."/>
            <person name="Kuo A."/>
            <person name="Kohler A."/>
            <person name="Daghino S."/>
            <person name="Barry K."/>
            <person name="Choi C."/>
            <person name="Cichocki N."/>
            <person name="Clum A."/>
            <person name="Copeland A."/>
            <person name="Hainaut M."/>
            <person name="Haridas S."/>
            <person name="Labutti K."/>
            <person name="Lindquist E."/>
            <person name="Lipzen A."/>
            <person name="Khouja H.-R."/>
            <person name="Murat C."/>
            <person name="Ohm R."/>
            <person name="Olson A."/>
            <person name="Spatafora J."/>
            <person name="Veneault-Fourrey C."/>
            <person name="Henrissat B."/>
            <person name="Grigoriev I."/>
            <person name="Martin F."/>
            <person name="Perotto S."/>
        </authorList>
    </citation>
    <scope>NUCLEOTIDE SEQUENCE [LARGE SCALE GENOMIC DNA]</scope>
    <source>
        <strain evidence="1 2">E</strain>
    </source>
</reference>
<dbReference type="Proteomes" id="UP000235371">
    <property type="component" value="Unassembled WGS sequence"/>
</dbReference>
<gene>
    <name evidence="1" type="ORF">K444DRAFT_635567</name>
</gene>
<evidence type="ECO:0000313" key="1">
    <source>
        <dbReference type="EMBL" id="PMD53345.1"/>
    </source>
</evidence>
<name>A0A2J6SRE2_9HELO</name>
<keyword evidence="2" id="KW-1185">Reference proteome</keyword>
<sequence>MRDIFETQVHLELSEEFMGLEALLQQRFPVFLHPENNMPALQDLKQAVKEEQKSPEGFVPLISQDQIRRMFETTYDEITAVYPMFDLPTLNRLNAEQHAVSSAHPAGNPARWAIINTWIAMGCVSRQSLGRKTNWIALLRPTTATRSWYFQTLFCSLQTRRQFRRCCP</sequence>
<organism evidence="1 2">
    <name type="scientific">Hyaloscypha bicolor E</name>
    <dbReference type="NCBI Taxonomy" id="1095630"/>
    <lineage>
        <taxon>Eukaryota</taxon>
        <taxon>Fungi</taxon>
        <taxon>Dikarya</taxon>
        <taxon>Ascomycota</taxon>
        <taxon>Pezizomycotina</taxon>
        <taxon>Leotiomycetes</taxon>
        <taxon>Helotiales</taxon>
        <taxon>Hyaloscyphaceae</taxon>
        <taxon>Hyaloscypha</taxon>
        <taxon>Hyaloscypha bicolor</taxon>
    </lineage>
</organism>
<dbReference type="InParanoid" id="A0A2J6SRE2"/>